<dbReference type="Proteomes" id="UP000027222">
    <property type="component" value="Unassembled WGS sequence"/>
</dbReference>
<gene>
    <name evidence="1" type="ORF">GALMADRAFT_247357</name>
</gene>
<protein>
    <submittedName>
        <fullName evidence="1">Uncharacterized protein</fullName>
    </submittedName>
</protein>
<proteinExistence type="predicted"/>
<evidence type="ECO:0000313" key="2">
    <source>
        <dbReference type="Proteomes" id="UP000027222"/>
    </source>
</evidence>
<name>A0A067SZ31_GALM3</name>
<keyword evidence="2" id="KW-1185">Reference proteome</keyword>
<organism evidence="1 2">
    <name type="scientific">Galerina marginata (strain CBS 339.88)</name>
    <dbReference type="NCBI Taxonomy" id="685588"/>
    <lineage>
        <taxon>Eukaryota</taxon>
        <taxon>Fungi</taxon>
        <taxon>Dikarya</taxon>
        <taxon>Basidiomycota</taxon>
        <taxon>Agaricomycotina</taxon>
        <taxon>Agaricomycetes</taxon>
        <taxon>Agaricomycetidae</taxon>
        <taxon>Agaricales</taxon>
        <taxon>Agaricineae</taxon>
        <taxon>Strophariaceae</taxon>
        <taxon>Galerina</taxon>
    </lineage>
</organism>
<evidence type="ECO:0000313" key="1">
    <source>
        <dbReference type="EMBL" id="KDR76146.1"/>
    </source>
</evidence>
<dbReference type="HOGENOM" id="CLU_2849836_0_0_1"/>
<reference evidence="2" key="1">
    <citation type="journal article" date="2014" name="Proc. Natl. Acad. Sci. U.S.A.">
        <title>Extensive sampling of basidiomycete genomes demonstrates inadequacy of the white-rot/brown-rot paradigm for wood decay fungi.</title>
        <authorList>
            <person name="Riley R."/>
            <person name="Salamov A.A."/>
            <person name="Brown D.W."/>
            <person name="Nagy L.G."/>
            <person name="Floudas D."/>
            <person name="Held B.W."/>
            <person name="Levasseur A."/>
            <person name="Lombard V."/>
            <person name="Morin E."/>
            <person name="Otillar R."/>
            <person name="Lindquist E.A."/>
            <person name="Sun H."/>
            <person name="LaButti K.M."/>
            <person name="Schmutz J."/>
            <person name="Jabbour D."/>
            <person name="Luo H."/>
            <person name="Baker S.E."/>
            <person name="Pisabarro A.G."/>
            <person name="Walton J.D."/>
            <person name="Blanchette R.A."/>
            <person name="Henrissat B."/>
            <person name="Martin F."/>
            <person name="Cullen D."/>
            <person name="Hibbett D.S."/>
            <person name="Grigoriev I.V."/>
        </authorList>
    </citation>
    <scope>NUCLEOTIDE SEQUENCE [LARGE SCALE GENOMIC DNA]</scope>
    <source>
        <strain evidence="2">CBS 339.88</strain>
    </source>
</reference>
<dbReference type="EMBL" id="KL142379">
    <property type="protein sequence ID" value="KDR76146.1"/>
    <property type="molecule type" value="Genomic_DNA"/>
</dbReference>
<dbReference type="AlphaFoldDB" id="A0A067SZ31"/>
<accession>A0A067SZ31</accession>
<sequence length="65" mass="7261">MLTPRGPVTKWQHPCLPLATTCDATAHCSTRFPSFASFRLPLLGRARWAYSSVDSVAALHIETRY</sequence>